<dbReference type="InterPro" id="IPR052026">
    <property type="entry name" value="ExeA_AAA_ATPase_DNA-bind"/>
</dbReference>
<reference evidence="2" key="1">
    <citation type="submission" date="2021-02" db="EMBL/GenBank/DDBJ databases">
        <title>Metagenome analyses of Stigonema ocellatum DSM 106950, Chlorogloea purpurea SAG 13.99 and Gomphosphaeria aponina DSM 107014.</title>
        <authorList>
            <person name="Marter P."/>
            <person name="Huang S."/>
        </authorList>
    </citation>
    <scope>NUCLEOTIDE SEQUENCE</scope>
    <source>
        <strain evidence="2">JP213</strain>
    </source>
</reference>
<dbReference type="PANTHER" id="PTHR35894">
    <property type="entry name" value="GENERAL SECRETION PATHWAY PROTEIN A-RELATED"/>
    <property type="match status" value="1"/>
</dbReference>
<dbReference type="InterPro" id="IPR027417">
    <property type="entry name" value="P-loop_NTPase"/>
</dbReference>
<gene>
    <name evidence="2" type="ORF">DSM107014_06690</name>
</gene>
<keyword evidence="2" id="KW-0067">ATP-binding</keyword>
<proteinExistence type="predicted"/>
<dbReference type="Gene3D" id="3.40.50.300">
    <property type="entry name" value="P-loop containing nucleotide triphosphate hydrolases"/>
    <property type="match status" value="1"/>
</dbReference>
<dbReference type="GO" id="GO:0005524">
    <property type="term" value="F:ATP binding"/>
    <property type="evidence" value="ECO:0007669"/>
    <property type="project" value="UniProtKB-KW"/>
</dbReference>
<accession>A0A941GQA8</accession>
<dbReference type="SUPFAM" id="SSF52540">
    <property type="entry name" value="P-loop containing nucleoside triphosphate hydrolases"/>
    <property type="match status" value="1"/>
</dbReference>
<sequence length="416" mass="47066">MNEADRIWDELEDIYSQWGITEIPFSESASILGKSQLRKVFTGRSQELRNVFSLLKGKERRRILVYGWIGIGKTAFILEVLDVLKRKATNTLTAYISLPANTDLATTALIALAREMKEDKWAQQLLNQMGLLAAKSLKQREITGKLGIPGSGVEYKEKNIDINQPLLPELSFEDLLKRALEKYDRVIIAIDDLDKQDPATVKQLLLNAQGMLKSGAWFILTGHPSGLTRDILMSERGLFDLAMKLEPLEQDIMYKMLVNYLNSVRSEDCQYSVEDPKAVEPFTPETAKMLCDRSSGVPRWLNRLGSYVLQKASALKAETITPEVLQEGFIYTDQQVKGQLGLKATDLMVLDLILEKDILSDENISLEELQKLKVQEFSELLPILDKLTELDLIRRLPNEQAMEFTPTPLLLPHSGE</sequence>
<dbReference type="InterPro" id="IPR041664">
    <property type="entry name" value="AAA_16"/>
</dbReference>
<dbReference type="EMBL" id="JADQBC010000035">
    <property type="protein sequence ID" value="MBR8827585.1"/>
    <property type="molecule type" value="Genomic_DNA"/>
</dbReference>
<keyword evidence="2" id="KW-0547">Nucleotide-binding</keyword>
<dbReference type="Pfam" id="PF13191">
    <property type="entry name" value="AAA_16"/>
    <property type="match status" value="1"/>
</dbReference>
<organism evidence="2 3">
    <name type="scientific">Gomphosphaeria aponina SAG 52.96 = DSM 107014</name>
    <dbReference type="NCBI Taxonomy" id="1521640"/>
    <lineage>
        <taxon>Bacteria</taxon>
        <taxon>Bacillati</taxon>
        <taxon>Cyanobacteriota</taxon>
        <taxon>Cyanophyceae</taxon>
        <taxon>Oscillatoriophycideae</taxon>
        <taxon>Chroococcales</taxon>
        <taxon>Gomphosphaeriaceae</taxon>
        <taxon>Gomphosphaeria</taxon>
    </lineage>
</organism>
<name>A0A941GQA8_9CHRO</name>
<dbReference type="PANTHER" id="PTHR35894:SF1">
    <property type="entry name" value="PHOSPHORIBULOKINASE _ URIDINE KINASE FAMILY"/>
    <property type="match status" value="1"/>
</dbReference>
<evidence type="ECO:0000313" key="2">
    <source>
        <dbReference type="EMBL" id="MBR8827585.1"/>
    </source>
</evidence>
<evidence type="ECO:0000313" key="3">
    <source>
        <dbReference type="Proteomes" id="UP000767446"/>
    </source>
</evidence>
<protein>
    <submittedName>
        <fullName evidence="2">ATP-binding protein</fullName>
    </submittedName>
</protein>
<dbReference type="AlphaFoldDB" id="A0A941GQA8"/>
<comment type="caution">
    <text evidence="2">The sequence shown here is derived from an EMBL/GenBank/DDBJ whole genome shotgun (WGS) entry which is preliminary data.</text>
</comment>
<evidence type="ECO:0000259" key="1">
    <source>
        <dbReference type="Pfam" id="PF13191"/>
    </source>
</evidence>
<dbReference type="Proteomes" id="UP000767446">
    <property type="component" value="Unassembled WGS sequence"/>
</dbReference>
<feature type="domain" description="Orc1-like AAA ATPase" evidence="1">
    <location>
        <begin position="41"/>
        <end position="204"/>
    </location>
</feature>